<name>A0A1V6C8I8_UNCT6</name>
<sequence length="64" mass="7909">MKKQQRLLKKYYQRRMQTAKQQLRQFEQGKRSFEQLNSRARKLLRKRVKAGYKFQPSLFSKQST</sequence>
<comment type="caution">
    <text evidence="1">The sequence shown here is derived from an EMBL/GenBank/DDBJ whole genome shotgun (WGS) entry which is preliminary data.</text>
</comment>
<gene>
    <name evidence="1" type="ORF">BWX89_01081</name>
</gene>
<dbReference type="Proteomes" id="UP000485562">
    <property type="component" value="Unassembled WGS sequence"/>
</dbReference>
<evidence type="ECO:0000313" key="1">
    <source>
        <dbReference type="EMBL" id="OQB73165.1"/>
    </source>
</evidence>
<organism evidence="1">
    <name type="scientific">candidate division TA06 bacterium ADurb.Bin131</name>
    <dbReference type="NCBI Taxonomy" id="1852827"/>
    <lineage>
        <taxon>Bacteria</taxon>
        <taxon>Bacteria division TA06</taxon>
    </lineage>
</organism>
<dbReference type="EMBL" id="MWDQ01000093">
    <property type="protein sequence ID" value="OQB73165.1"/>
    <property type="molecule type" value="Genomic_DNA"/>
</dbReference>
<protein>
    <submittedName>
        <fullName evidence="1">Uncharacterized protein</fullName>
    </submittedName>
</protein>
<proteinExistence type="predicted"/>
<reference evidence="1" key="1">
    <citation type="submission" date="2017-02" db="EMBL/GenBank/DDBJ databases">
        <title>Delving into the versatile metabolic prowess of the omnipresent phylum Bacteroidetes.</title>
        <authorList>
            <person name="Nobu M.K."/>
            <person name="Mei R."/>
            <person name="Narihiro T."/>
            <person name="Kuroda K."/>
            <person name="Liu W.-T."/>
        </authorList>
    </citation>
    <scope>NUCLEOTIDE SEQUENCE</scope>
    <source>
        <strain evidence="1">ADurb.Bin131</strain>
    </source>
</reference>
<accession>A0A1V6C8I8</accession>
<dbReference type="AlphaFoldDB" id="A0A1V6C8I8"/>